<dbReference type="AlphaFoldDB" id="A0A397SHG3"/>
<dbReference type="EMBL" id="QKYT01000690">
    <property type="protein sequence ID" value="RIA82211.1"/>
    <property type="molecule type" value="Genomic_DNA"/>
</dbReference>
<proteinExistence type="predicted"/>
<gene>
    <name evidence="1" type="ORF">C1645_835714</name>
</gene>
<evidence type="ECO:0000313" key="2">
    <source>
        <dbReference type="Proteomes" id="UP000265703"/>
    </source>
</evidence>
<dbReference type="Proteomes" id="UP000265703">
    <property type="component" value="Unassembled WGS sequence"/>
</dbReference>
<sequence length="55" mass="6624">MVKYSISDEQKNEMRAGPHCIEIETLLRIHEYDNDIEVELEQDNIKQNFDDEQEK</sequence>
<protein>
    <submittedName>
        <fullName evidence="1">Uncharacterized protein</fullName>
    </submittedName>
</protein>
<name>A0A397SHG3_9GLOM</name>
<reference evidence="1 2" key="1">
    <citation type="submission" date="2018-06" db="EMBL/GenBank/DDBJ databases">
        <title>Comparative genomics reveals the genomic features of Rhizophagus irregularis, R. cerebriforme, R. diaphanum and Gigaspora rosea, and their symbiotic lifestyle signature.</title>
        <authorList>
            <person name="Morin E."/>
            <person name="San Clemente H."/>
            <person name="Chen E.C.H."/>
            <person name="De La Providencia I."/>
            <person name="Hainaut M."/>
            <person name="Kuo A."/>
            <person name="Kohler A."/>
            <person name="Murat C."/>
            <person name="Tang N."/>
            <person name="Roy S."/>
            <person name="Loubradou J."/>
            <person name="Henrissat B."/>
            <person name="Grigoriev I.V."/>
            <person name="Corradi N."/>
            <person name="Roux C."/>
            <person name="Martin F.M."/>
        </authorList>
    </citation>
    <scope>NUCLEOTIDE SEQUENCE [LARGE SCALE GENOMIC DNA]</scope>
    <source>
        <strain evidence="1 2">DAOM 227022</strain>
    </source>
</reference>
<comment type="caution">
    <text evidence="1">The sequence shown here is derived from an EMBL/GenBank/DDBJ whole genome shotgun (WGS) entry which is preliminary data.</text>
</comment>
<accession>A0A397SHG3</accession>
<evidence type="ECO:0000313" key="1">
    <source>
        <dbReference type="EMBL" id="RIA82211.1"/>
    </source>
</evidence>
<organism evidence="1 2">
    <name type="scientific">Glomus cerebriforme</name>
    <dbReference type="NCBI Taxonomy" id="658196"/>
    <lineage>
        <taxon>Eukaryota</taxon>
        <taxon>Fungi</taxon>
        <taxon>Fungi incertae sedis</taxon>
        <taxon>Mucoromycota</taxon>
        <taxon>Glomeromycotina</taxon>
        <taxon>Glomeromycetes</taxon>
        <taxon>Glomerales</taxon>
        <taxon>Glomeraceae</taxon>
        <taxon>Glomus</taxon>
    </lineage>
</organism>
<keyword evidence="2" id="KW-1185">Reference proteome</keyword>